<feature type="transmembrane region" description="Helical" evidence="9">
    <location>
        <begin position="102"/>
        <end position="123"/>
    </location>
</feature>
<feature type="transmembrane region" description="Helical" evidence="9">
    <location>
        <begin position="319"/>
        <end position="340"/>
    </location>
</feature>
<feature type="transmembrane region" description="Helical" evidence="9">
    <location>
        <begin position="183"/>
        <end position="205"/>
    </location>
</feature>
<reference evidence="11 12" key="1">
    <citation type="journal article" date="2018" name="Sci. Rep.">
        <title>Comparative analysis of the Pocillopora damicornis genome highlights role of immune system in coral evolution.</title>
        <authorList>
            <person name="Cunning R."/>
            <person name="Bay R.A."/>
            <person name="Gillette P."/>
            <person name="Baker A.C."/>
            <person name="Traylor-Knowles N."/>
        </authorList>
    </citation>
    <scope>NUCLEOTIDE SEQUENCE [LARGE SCALE GENOMIC DNA]</scope>
    <source>
        <strain evidence="11">RSMAS</strain>
        <tissue evidence="11">Whole animal</tissue>
    </source>
</reference>
<feature type="domain" description="G-protein coupled receptors family 1 profile" evidence="10">
    <location>
        <begin position="1"/>
        <end position="48"/>
    </location>
</feature>
<sequence length="374" mass="42606">MGLMALNRYTTVVKRVLCRKVFFSKRAAKLHLVLVWLFTMLFATPPIYNIIFLPLNPLGRSRAEIGFEVSLAILFCLACLPGNLLVIYVINKDSRLKSITTIFIHNLALTDISMATLHMPFWIVSLYTGSWNFSQQWCEISALTQFTMGIASILNMGVIALNRYIRVLKPALYRRLFPSKRNAWFFCALVWLVAFFFSTAPLYGWGKFDYHKKFSIRSLIWKEHISYVIVVVGGVINGCTIAIFYCYYKIYQTVKQSSLNINAHSEGNQGVNASNAGRTDIKLWKTSFTVVCFFLMTWGPVCIVVLFETAGFDIPREISATVIFLMFSSSYVNPIIYGIMNPQFQLAFKRALSCGRYGNNNVSQNCKGTEPDKR</sequence>
<feature type="transmembrane region" description="Helical" evidence="9">
    <location>
        <begin position="71"/>
        <end position="90"/>
    </location>
</feature>
<keyword evidence="5 9" id="KW-0472">Membrane</keyword>
<dbReference type="Proteomes" id="UP000275408">
    <property type="component" value="Unassembled WGS sequence"/>
</dbReference>
<dbReference type="GO" id="GO:0004930">
    <property type="term" value="F:G protein-coupled receptor activity"/>
    <property type="evidence" value="ECO:0007669"/>
    <property type="project" value="UniProtKB-KW"/>
</dbReference>
<keyword evidence="7 8" id="KW-0807">Transducer</keyword>
<dbReference type="CDD" id="cd00637">
    <property type="entry name" value="7tm_classA_rhodopsin-like"/>
    <property type="match status" value="1"/>
</dbReference>
<dbReference type="AlphaFoldDB" id="A0A3M6TDS7"/>
<name>A0A3M6TDS7_POCDA</name>
<evidence type="ECO:0000256" key="6">
    <source>
        <dbReference type="ARBA" id="ARBA00023170"/>
    </source>
</evidence>
<evidence type="ECO:0000256" key="4">
    <source>
        <dbReference type="ARBA" id="ARBA00023040"/>
    </source>
</evidence>
<dbReference type="STRING" id="46731.A0A3M6TDS7"/>
<organism evidence="11 12">
    <name type="scientific">Pocillopora damicornis</name>
    <name type="common">Cauliflower coral</name>
    <name type="synonym">Millepora damicornis</name>
    <dbReference type="NCBI Taxonomy" id="46731"/>
    <lineage>
        <taxon>Eukaryota</taxon>
        <taxon>Metazoa</taxon>
        <taxon>Cnidaria</taxon>
        <taxon>Anthozoa</taxon>
        <taxon>Hexacorallia</taxon>
        <taxon>Scleractinia</taxon>
        <taxon>Astrocoeniina</taxon>
        <taxon>Pocilloporidae</taxon>
        <taxon>Pocillopora</taxon>
    </lineage>
</organism>
<evidence type="ECO:0000256" key="2">
    <source>
        <dbReference type="ARBA" id="ARBA00022692"/>
    </source>
</evidence>
<keyword evidence="6 8" id="KW-0675">Receptor</keyword>
<dbReference type="SMART" id="SM01381">
    <property type="entry name" value="7TM_GPCR_Srsx"/>
    <property type="match status" value="1"/>
</dbReference>
<dbReference type="InterPro" id="IPR017452">
    <property type="entry name" value="GPCR_Rhodpsn_7TM"/>
</dbReference>
<keyword evidence="3 9" id="KW-1133">Transmembrane helix</keyword>
<dbReference type="PANTHER" id="PTHR24240">
    <property type="entry name" value="OPSIN"/>
    <property type="match status" value="1"/>
</dbReference>
<dbReference type="EMBL" id="RCHS01003809">
    <property type="protein sequence ID" value="RMX39523.1"/>
    <property type="molecule type" value="Genomic_DNA"/>
</dbReference>
<dbReference type="InterPro" id="IPR050125">
    <property type="entry name" value="GPCR_opsins"/>
</dbReference>
<proteinExistence type="inferred from homology"/>
<dbReference type="InterPro" id="IPR000276">
    <property type="entry name" value="GPCR_Rhodpsn"/>
</dbReference>
<evidence type="ECO:0000313" key="11">
    <source>
        <dbReference type="EMBL" id="RMX39523.1"/>
    </source>
</evidence>
<keyword evidence="2 8" id="KW-0812">Transmembrane</keyword>
<evidence type="ECO:0000256" key="7">
    <source>
        <dbReference type="ARBA" id="ARBA00023224"/>
    </source>
</evidence>
<evidence type="ECO:0000256" key="8">
    <source>
        <dbReference type="RuleBase" id="RU000688"/>
    </source>
</evidence>
<comment type="caution">
    <text evidence="11">The sequence shown here is derived from an EMBL/GenBank/DDBJ whole genome shotgun (WGS) entry which is preliminary data.</text>
</comment>
<evidence type="ECO:0000256" key="3">
    <source>
        <dbReference type="ARBA" id="ARBA00022989"/>
    </source>
</evidence>
<accession>A0A3M6TDS7</accession>
<evidence type="ECO:0000259" key="10">
    <source>
        <dbReference type="PROSITE" id="PS50262"/>
    </source>
</evidence>
<dbReference type="GO" id="GO:0016020">
    <property type="term" value="C:membrane"/>
    <property type="evidence" value="ECO:0007669"/>
    <property type="project" value="UniProtKB-SubCell"/>
</dbReference>
<keyword evidence="4 8" id="KW-0297">G-protein coupled receptor</keyword>
<comment type="similarity">
    <text evidence="8">Belongs to the G-protein coupled receptor 1 family.</text>
</comment>
<dbReference type="Pfam" id="PF00001">
    <property type="entry name" value="7tm_1"/>
    <property type="match status" value="1"/>
</dbReference>
<feature type="transmembrane region" description="Helical" evidence="9">
    <location>
        <begin position="288"/>
        <end position="307"/>
    </location>
</feature>
<dbReference type="PROSITE" id="PS00237">
    <property type="entry name" value="G_PROTEIN_RECEP_F1_1"/>
    <property type="match status" value="1"/>
</dbReference>
<evidence type="ECO:0000256" key="9">
    <source>
        <dbReference type="SAM" id="Phobius"/>
    </source>
</evidence>
<feature type="transmembrane region" description="Helical" evidence="9">
    <location>
        <begin position="143"/>
        <end position="162"/>
    </location>
</feature>
<evidence type="ECO:0000256" key="1">
    <source>
        <dbReference type="ARBA" id="ARBA00004141"/>
    </source>
</evidence>
<dbReference type="Gene3D" id="1.20.1070.10">
    <property type="entry name" value="Rhodopsin 7-helix transmembrane proteins"/>
    <property type="match status" value="1"/>
</dbReference>
<feature type="transmembrane region" description="Helical" evidence="9">
    <location>
        <begin position="225"/>
        <end position="248"/>
    </location>
</feature>
<evidence type="ECO:0000313" key="12">
    <source>
        <dbReference type="Proteomes" id="UP000275408"/>
    </source>
</evidence>
<keyword evidence="12" id="KW-1185">Reference proteome</keyword>
<evidence type="ECO:0000256" key="5">
    <source>
        <dbReference type="ARBA" id="ARBA00023136"/>
    </source>
</evidence>
<gene>
    <name evidence="11" type="ORF">pdam_00006140</name>
</gene>
<dbReference type="PROSITE" id="PS50262">
    <property type="entry name" value="G_PROTEIN_RECEP_F1_2"/>
    <property type="match status" value="2"/>
</dbReference>
<protein>
    <recommendedName>
        <fullName evidence="10">G-protein coupled receptors family 1 profile domain-containing protein</fullName>
    </recommendedName>
</protein>
<comment type="subcellular location">
    <subcellularLocation>
        <location evidence="1">Membrane</location>
        <topology evidence="1">Multi-pass membrane protein</topology>
    </subcellularLocation>
</comment>
<feature type="domain" description="G-protein coupled receptors family 1 profile" evidence="10">
    <location>
        <begin position="82"/>
        <end position="337"/>
    </location>
</feature>
<feature type="transmembrane region" description="Helical" evidence="9">
    <location>
        <begin position="30"/>
        <end position="51"/>
    </location>
</feature>
<dbReference type="PRINTS" id="PR00237">
    <property type="entry name" value="GPCRRHODOPSN"/>
</dbReference>
<dbReference type="SUPFAM" id="SSF81321">
    <property type="entry name" value="Family A G protein-coupled receptor-like"/>
    <property type="match status" value="1"/>
</dbReference>
<dbReference type="OrthoDB" id="5963433at2759"/>